<dbReference type="Ensembl" id="ENSCANT00000053597.1">
    <property type="protein sequence ID" value="ENSCANP00000030391.1"/>
    <property type="gene ID" value="ENSCANG00000038868.1"/>
</dbReference>
<name>A0A2K5JNG9_COLAP</name>
<dbReference type="Proteomes" id="UP000233080">
    <property type="component" value="Unassembled WGS sequence"/>
</dbReference>
<proteinExistence type="predicted"/>
<sequence length="44" mass="4990">MSREAFKVSKNSEGPKWALFQNNKIDSITQTISQLTNIYRGSLS</sequence>
<evidence type="ECO:0000313" key="2">
    <source>
        <dbReference type="Proteomes" id="UP000233080"/>
    </source>
</evidence>
<reference evidence="1" key="2">
    <citation type="submission" date="2025-09" db="UniProtKB">
        <authorList>
            <consortium name="Ensembl"/>
        </authorList>
    </citation>
    <scope>IDENTIFICATION</scope>
</reference>
<reference evidence="1" key="1">
    <citation type="submission" date="2025-08" db="UniProtKB">
        <authorList>
            <consortium name="Ensembl"/>
        </authorList>
    </citation>
    <scope>IDENTIFICATION</scope>
</reference>
<keyword evidence="2" id="KW-1185">Reference proteome</keyword>
<dbReference type="AlphaFoldDB" id="A0A2K5JNG9"/>
<protein>
    <submittedName>
        <fullName evidence="1">Uncharacterized protein</fullName>
    </submittedName>
</protein>
<accession>A0A2K5JNG9</accession>
<evidence type="ECO:0000313" key="1">
    <source>
        <dbReference type="Ensembl" id="ENSCANP00000030391.1"/>
    </source>
</evidence>
<organism evidence="1 2">
    <name type="scientific">Colobus angolensis palliatus</name>
    <name type="common">Peters' Angolan colobus</name>
    <dbReference type="NCBI Taxonomy" id="336983"/>
    <lineage>
        <taxon>Eukaryota</taxon>
        <taxon>Metazoa</taxon>
        <taxon>Chordata</taxon>
        <taxon>Craniata</taxon>
        <taxon>Vertebrata</taxon>
        <taxon>Euteleostomi</taxon>
        <taxon>Mammalia</taxon>
        <taxon>Eutheria</taxon>
        <taxon>Euarchontoglires</taxon>
        <taxon>Primates</taxon>
        <taxon>Haplorrhini</taxon>
        <taxon>Catarrhini</taxon>
        <taxon>Cercopithecidae</taxon>
        <taxon>Colobinae</taxon>
        <taxon>Colobus</taxon>
    </lineage>
</organism>